<dbReference type="InterPro" id="IPR001670">
    <property type="entry name" value="ADH_Fe/GldA"/>
</dbReference>
<dbReference type="GO" id="GO:0046872">
    <property type="term" value="F:metal ion binding"/>
    <property type="evidence" value="ECO:0007669"/>
    <property type="project" value="InterPro"/>
</dbReference>
<gene>
    <name evidence="4" type="ORF">D7X12_41965</name>
</gene>
<dbReference type="AlphaFoldDB" id="A0A3A8M1U8"/>
<evidence type="ECO:0000313" key="5">
    <source>
        <dbReference type="Proteomes" id="UP000273405"/>
    </source>
</evidence>
<accession>A0A3A8M1U8</accession>
<dbReference type="PANTHER" id="PTHR11496">
    <property type="entry name" value="ALCOHOL DEHYDROGENASE"/>
    <property type="match status" value="1"/>
</dbReference>
<name>A0A3A8M1U8_9BACT</name>
<organism evidence="4 5">
    <name type="scientific">Corallococcus sicarius</name>
    <dbReference type="NCBI Taxonomy" id="2316726"/>
    <lineage>
        <taxon>Bacteria</taxon>
        <taxon>Pseudomonadati</taxon>
        <taxon>Myxococcota</taxon>
        <taxon>Myxococcia</taxon>
        <taxon>Myxococcales</taxon>
        <taxon>Cystobacterineae</taxon>
        <taxon>Myxococcaceae</taxon>
        <taxon>Corallococcus</taxon>
    </lineage>
</organism>
<dbReference type="Pfam" id="PF00465">
    <property type="entry name" value="Fe-ADH"/>
    <property type="match status" value="1"/>
</dbReference>
<evidence type="ECO:0000259" key="3">
    <source>
        <dbReference type="Pfam" id="PF00465"/>
    </source>
</evidence>
<reference evidence="5" key="1">
    <citation type="submission" date="2018-09" db="EMBL/GenBank/DDBJ databases">
        <authorList>
            <person name="Livingstone P.G."/>
            <person name="Whitworth D.E."/>
        </authorList>
    </citation>
    <scope>NUCLEOTIDE SEQUENCE [LARGE SCALE GENOMIC DNA]</scope>
    <source>
        <strain evidence="5">CA040B</strain>
    </source>
</reference>
<protein>
    <submittedName>
        <fullName evidence="4">Iron-containing alcohol dehydrogenase</fullName>
    </submittedName>
</protein>
<dbReference type="SUPFAM" id="SSF56796">
    <property type="entry name" value="Dehydroquinate synthase-like"/>
    <property type="match status" value="1"/>
</dbReference>
<dbReference type="GO" id="GO:0004022">
    <property type="term" value="F:alcohol dehydrogenase (NAD+) activity"/>
    <property type="evidence" value="ECO:0007669"/>
    <property type="project" value="TreeGrafter"/>
</dbReference>
<proteinExistence type="inferred from homology"/>
<feature type="domain" description="Alcohol dehydrogenase iron-type/glycerol dehydrogenase GldA" evidence="3">
    <location>
        <begin position="1"/>
        <end position="147"/>
    </location>
</feature>
<sequence length="147" mass="16478">VCDPGMVNIGYTDIVEQVLRRRENQPQIKVFNEVEPNPSTHTVYKGLDMFINFQPDTIIALGGGSAMDAAKAIWMFFEHPETSFFGAKQKFLDIRKRTYKITKPKNAKFICIPTTSGTGSEVTPFAVITDSETHVKYPLADYALTPD</sequence>
<comment type="similarity">
    <text evidence="1">Belongs to the iron-containing alcohol dehydrogenase family.</text>
</comment>
<comment type="caution">
    <text evidence="4">The sequence shown here is derived from an EMBL/GenBank/DDBJ whole genome shotgun (WGS) entry which is preliminary data.</text>
</comment>
<feature type="non-terminal residue" evidence="4">
    <location>
        <position position="1"/>
    </location>
</feature>
<evidence type="ECO:0000256" key="1">
    <source>
        <dbReference type="ARBA" id="ARBA00007358"/>
    </source>
</evidence>
<evidence type="ECO:0000256" key="2">
    <source>
        <dbReference type="ARBA" id="ARBA00023002"/>
    </source>
</evidence>
<keyword evidence="2" id="KW-0560">Oxidoreductase</keyword>
<dbReference type="FunFam" id="3.40.50.1970:FF:000003">
    <property type="entry name" value="Alcohol dehydrogenase, iron-containing"/>
    <property type="match status" value="1"/>
</dbReference>
<dbReference type="OrthoDB" id="9778433at2"/>
<dbReference type="Proteomes" id="UP000273405">
    <property type="component" value="Unassembled WGS sequence"/>
</dbReference>
<evidence type="ECO:0000313" key="4">
    <source>
        <dbReference type="EMBL" id="RKH23015.1"/>
    </source>
</evidence>
<feature type="non-terminal residue" evidence="4">
    <location>
        <position position="147"/>
    </location>
</feature>
<dbReference type="RefSeq" id="WP_120630600.1">
    <property type="nucleotide sequence ID" value="NZ_RAWG01000748.1"/>
</dbReference>
<keyword evidence="5" id="KW-1185">Reference proteome</keyword>
<dbReference type="InterPro" id="IPR039697">
    <property type="entry name" value="Alcohol_dehydrogenase_Fe"/>
</dbReference>
<dbReference type="EMBL" id="RAWG01000748">
    <property type="protein sequence ID" value="RKH23015.1"/>
    <property type="molecule type" value="Genomic_DNA"/>
</dbReference>
<dbReference type="PANTHER" id="PTHR11496:SF83">
    <property type="entry name" value="HYDROXYACID-OXOACID TRANSHYDROGENASE, MITOCHONDRIAL"/>
    <property type="match status" value="1"/>
</dbReference>
<dbReference type="Gene3D" id="3.40.50.1970">
    <property type="match status" value="1"/>
</dbReference>